<dbReference type="RefSeq" id="WP_062925252.1">
    <property type="nucleotide sequence ID" value="NZ_CP015098.1"/>
</dbReference>
<protein>
    <submittedName>
        <fullName evidence="1">Uncharacterized protein</fullName>
    </submittedName>
</protein>
<dbReference type="STRING" id="1783515.A4E84_04275"/>
<gene>
    <name evidence="1" type="ORF">A4E84_04275</name>
</gene>
<dbReference type="AlphaFoldDB" id="A0A143BVD8"/>
<accession>A0A143BVD8</accession>
<dbReference type="EMBL" id="CP015098">
    <property type="protein sequence ID" value="AMW08785.1"/>
    <property type="molecule type" value="Genomic_DNA"/>
</dbReference>
<dbReference type="Proteomes" id="UP000076096">
    <property type="component" value="Chromosome"/>
</dbReference>
<name>A0A143BVD8_9ACTN</name>
<keyword evidence="2" id="KW-1185">Reference proteome</keyword>
<proteinExistence type="predicted"/>
<evidence type="ECO:0000313" key="1">
    <source>
        <dbReference type="EMBL" id="AMW08785.1"/>
    </source>
</evidence>
<dbReference type="KEGG" id="stsi:A4E84_04275"/>
<dbReference type="Gene3D" id="3.40.50.1820">
    <property type="entry name" value="alpha/beta hydrolase"/>
    <property type="match status" value="1"/>
</dbReference>
<sequence length="138" mass="15025">MTGEVAAFAEVAGHLAEGQRFYGLQERGLTGEDAPPSSVEEMATTYIGEMLRVQKEGPYLLTAQSGSSYVARRLTALAGASSRRRAALRLAVDSRVRLRHESCGGLRRVADSPRQAFRPRAAGPAVRRLRGMERVALR</sequence>
<evidence type="ECO:0000313" key="2">
    <source>
        <dbReference type="Proteomes" id="UP000076096"/>
    </source>
</evidence>
<dbReference type="InterPro" id="IPR029058">
    <property type="entry name" value="AB_hydrolase_fold"/>
</dbReference>
<organism evidence="1 2">
    <name type="scientific">Streptomyces qaidamensis</name>
    <dbReference type="NCBI Taxonomy" id="1783515"/>
    <lineage>
        <taxon>Bacteria</taxon>
        <taxon>Bacillati</taxon>
        <taxon>Actinomycetota</taxon>
        <taxon>Actinomycetes</taxon>
        <taxon>Kitasatosporales</taxon>
        <taxon>Streptomycetaceae</taxon>
        <taxon>Streptomyces</taxon>
        <taxon>Streptomyces aurantiacus group</taxon>
    </lineage>
</organism>
<dbReference type="SUPFAM" id="SSF53474">
    <property type="entry name" value="alpha/beta-Hydrolases"/>
    <property type="match status" value="1"/>
</dbReference>
<reference evidence="2" key="1">
    <citation type="submission" date="2016-04" db="EMBL/GenBank/DDBJ databases">
        <authorList>
            <person name="Zhang B."/>
        </authorList>
    </citation>
    <scope>NUCLEOTIDE SEQUENCE [LARGE SCALE GENOMIC DNA]</scope>
    <source>
        <strain evidence="2">S10</strain>
    </source>
</reference>